<dbReference type="SMART" id="SM00672">
    <property type="entry name" value="CAP10"/>
    <property type="match status" value="1"/>
</dbReference>
<dbReference type="PANTHER" id="PTHR12203:SF35">
    <property type="entry name" value="PROTEIN O-GLUCOSYLTRANSFERASE 1"/>
    <property type="match status" value="1"/>
</dbReference>
<proteinExistence type="inferred from homology"/>
<gene>
    <name evidence="7" type="ORF">BV898_06944</name>
</gene>
<organism evidence="7 8">
    <name type="scientific">Hypsibius exemplaris</name>
    <name type="common">Freshwater tardigrade</name>
    <dbReference type="NCBI Taxonomy" id="2072580"/>
    <lineage>
        <taxon>Eukaryota</taxon>
        <taxon>Metazoa</taxon>
        <taxon>Ecdysozoa</taxon>
        <taxon>Tardigrada</taxon>
        <taxon>Eutardigrada</taxon>
        <taxon>Parachela</taxon>
        <taxon>Hypsibioidea</taxon>
        <taxon>Hypsibiidae</taxon>
        <taxon>Hypsibius</taxon>
    </lineage>
</organism>
<comment type="similarity">
    <text evidence="2">Belongs to the glycosyltransferase 90 family.</text>
</comment>
<keyword evidence="5" id="KW-0732">Signal</keyword>
<dbReference type="GO" id="GO:0005788">
    <property type="term" value="C:endoplasmic reticulum lumen"/>
    <property type="evidence" value="ECO:0007669"/>
    <property type="project" value="UniProtKB-SubCell"/>
</dbReference>
<dbReference type="Proteomes" id="UP000192578">
    <property type="component" value="Unassembled WGS sequence"/>
</dbReference>
<comment type="function">
    <text evidence="4">Protein O-glucosyltransferase. Catalyzes the reaction that attaches glucose through an O-glycosidic linkage to a conserved serine residue found in the consensus sequence C-X-S-X-[PA]-C in epidermal growth factor-like repeats. Regulates Notch signaling by glucosylating Notch in the ER, glucosylation is required for the correct folding and cleavage of Notch.</text>
</comment>
<dbReference type="GO" id="GO:0035252">
    <property type="term" value="F:UDP-xylosyltransferase activity"/>
    <property type="evidence" value="ECO:0007669"/>
    <property type="project" value="TreeGrafter"/>
</dbReference>
<dbReference type="InterPro" id="IPR051091">
    <property type="entry name" value="O-Glucosyltr/Glycosyltrsf_90"/>
</dbReference>
<evidence type="ECO:0000256" key="2">
    <source>
        <dbReference type="ARBA" id="ARBA00010118"/>
    </source>
</evidence>
<dbReference type="PANTHER" id="PTHR12203">
    <property type="entry name" value="KDEL LYS-ASP-GLU-LEU CONTAINING - RELATED"/>
    <property type="match status" value="1"/>
</dbReference>
<evidence type="ECO:0000256" key="5">
    <source>
        <dbReference type="SAM" id="SignalP"/>
    </source>
</evidence>
<sequence>MALKLLYLFVLIACILTGVNVATFAQEDCERGEENAKGECSFVNDETNNSPHRDFSSDADFQLQKEDAGPSHSVWTAENHAVDSLRKKWDRYFGLINQALVTYIPCGVSPSDAATCFADVIDADLKPYQNSVGITAEMMRRALPRGILYQVRGHRLYRQMDCLFPARCAGVEHFLLGLVSDLPEMELVVNVRDNPQVSAHEAAPFPVFSFSKNADYQDILYPAWTFWTGGPAIVSYPRGLGRWDLMRERIDAAAEKVPWEEKLPIGFFRGSRTSAERDPLVLLSRTRPDLLDVKYTKNQAWRSLKDSLGEEPAAEVSLENHCQYKYLFNFRGVAASFRLKHLFLCESVVFNVDSDWIEFFYPGLKPWVHYIPVRTDLSDVEELLEFAKDNDALARQIASRGKEFIFRHLRMEHVEAYWRKLLQEYGTLQRFPIEKRDSLLEIRA</sequence>
<feature type="signal peptide" evidence="5">
    <location>
        <begin position="1"/>
        <end position="21"/>
    </location>
</feature>
<dbReference type="GO" id="GO:0045747">
    <property type="term" value="P:positive regulation of Notch signaling pathway"/>
    <property type="evidence" value="ECO:0007669"/>
    <property type="project" value="TreeGrafter"/>
</dbReference>
<reference evidence="8" key="1">
    <citation type="submission" date="2017-01" db="EMBL/GenBank/DDBJ databases">
        <title>Comparative genomics of anhydrobiosis in the tardigrade Hypsibius dujardini.</title>
        <authorList>
            <person name="Yoshida Y."/>
            <person name="Koutsovoulos G."/>
            <person name="Laetsch D."/>
            <person name="Stevens L."/>
            <person name="Kumar S."/>
            <person name="Horikawa D."/>
            <person name="Ishino K."/>
            <person name="Komine S."/>
            <person name="Tomita M."/>
            <person name="Blaxter M."/>
            <person name="Arakawa K."/>
        </authorList>
    </citation>
    <scope>NUCLEOTIDE SEQUENCE [LARGE SCALE GENOMIC DNA]</scope>
    <source>
        <strain evidence="8">Z151</strain>
    </source>
</reference>
<accession>A0A1W0WV86</accession>
<dbReference type="OrthoDB" id="202415at2759"/>
<name>A0A1W0WV86_HYPEX</name>
<feature type="domain" description="Glycosyl transferase CAP10" evidence="6">
    <location>
        <begin position="181"/>
        <end position="432"/>
    </location>
</feature>
<comment type="caution">
    <text evidence="7">The sequence shown here is derived from an EMBL/GenBank/DDBJ whole genome shotgun (WGS) entry which is preliminary data.</text>
</comment>
<keyword evidence="8" id="KW-1185">Reference proteome</keyword>
<comment type="subcellular location">
    <subcellularLocation>
        <location evidence="1">Endoplasmic reticulum lumen</location>
    </subcellularLocation>
</comment>
<evidence type="ECO:0000313" key="8">
    <source>
        <dbReference type="Proteomes" id="UP000192578"/>
    </source>
</evidence>
<keyword evidence="3" id="KW-0808">Transferase</keyword>
<feature type="chain" id="PRO_5011963788" evidence="5">
    <location>
        <begin position="22"/>
        <end position="444"/>
    </location>
</feature>
<evidence type="ECO:0000259" key="6">
    <source>
        <dbReference type="SMART" id="SM00672"/>
    </source>
</evidence>
<dbReference type="EMBL" id="MTYJ01000043">
    <property type="protein sequence ID" value="OQV19090.1"/>
    <property type="molecule type" value="Genomic_DNA"/>
</dbReference>
<protein>
    <submittedName>
        <fullName evidence="7">O-glucosyltransferase rumi-like protein</fullName>
    </submittedName>
</protein>
<evidence type="ECO:0000256" key="1">
    <source>
        <dbReference type="ARBA" id="ARBA00004319"/>
    </source>
</evidence>
<evidence type="ECO:0000313" key="7">
    <source>
        <dbReference type="EMBL" id="OQV19090.1"/>
    </source>
</evidence>
<evidence type="ECO:0000256" key="4">
    <source>
        <dbReference type="ARBA" id="ARBA00045690"/>
    </source>
</evidence>
<evidence type="ECO:0000256" key="3">
    <source>
        <dbReference type="ARBA" id="ARBA00022679"/>
    </source>
</evidence>
<dbReference type="InterPro" id="IPR006598">
    <property type="entry name" value="CAP10"/>
</dbReference>
<dbReference type="GO" id="GO:0006493">
    <property type="term" value="P:protein O-linked glycosylation"/>
    <property type="evidence" value="ECO:0007669"/>
    <property type="project" value="TreeGrafter"/>
</dbReference>
<dbReference type="Pfam" id="PF05686">
    <property type="entry name" value="Glyco_transf_90"/>
    <property type="match status" value="1"/>
</dbReference>
<dbReference type="GO" id="GO:0035251">
    <property type="term" value="F:UDP-glucosyltransferase activity"/>
    <property type="evidence" value="ECO:0007669"/>
    <property type="project" value="TreeGrafter"/>
</dbReference>
<dbReference type="AlphaFoldDB" id="A0A1W0WV86"/>